<dbReference type="SUPFAM" id="SSF53474">
    <property type="entry name" value="alpha/beta-Hydrolases"/>
    <property type="match status" value="1"/>
</dbReference>
<evidence type="ECO:0000313" key="3">
    <source>
        <dbReference type="Proteomes" id="UP001500547"/>
    </source>
</evidence>
<dbReference type="PANTHER" id="PTHR43194">
    <property type="entry name" value="HYDROLASE ALPHA/BETA FOLD FAMILY"/>
    <property type="match status" value="1"/>
</dbReference>
<name>A0ABP9QCN7_9RHOO</name>
<accession>A0ABP9QCN7</accession>
<comment type="caution">
    <text evidence="2">The sequence shown here is derived from an EMBL/GenBank/DDBJ whole genome shotgun (WGS) entry which is preliminary data.</text>
</comment>
<feature type="domain" description="AB hydrolase-1" evidence="1">
    <location>
        <begin position="54"/>
        <end position="286"/>
    </location>
</feature>
<dbReference type="RefSeq" id="WP_425584653.1">
    <property type="nucleotide sequence ID" value="NZ_BAABLD010000002.1"/>
</dbReference>
<dbReference type="Gene3D" id="3.40.50.1820">
    <property type="entry name" value="alpha/beta hydrolase"/>
    <property type="match status" value="1"/>
</dbReference>
<dbReference type="PANTHER" id="PTHR43194:SF2">
    <property type="entry name" value="PEROXISOMAL MEMBRANE PROTEIN LPX1"/>
    <property type="match status" value="1"/>
</dbReference>
<dbReference type="EMBL" id="BAABLD010000002">
    <property type="protein sequence ID" value="GAA5159692.1"/>
    <property type="molecule type" value="Genomic_DNA"/>
</dbReference>
<sequence>MKLAGFIRSLFRKRRPVENSPELPFRRWDTRCYSKSGMHRMSCVEWGDPDNPRVLICAHGLTRNARDFDDLAQVMSQHYRVICPDVVGRGHSDWLQNKFDYQIPQYAMDMILLLKHIKARQVDWVGTSMGGLIGMGIASQRPSLIGKLVLNDVGPIITASSIQRIGQYVGRAPDFKNIEEAEAFTRAVSPGFGPLSDRQWRHLTETSVVQTQGVWRMRYDPGIGEAFRLNPPVADIDIWSVYDIIRAPTLVIRGEHSDLLRADTVEEMTRRGPRAKAVEIPGVGHAPTLMDESQIAIVRDFLLQDGRA</sequence>
<dbReference type="InterPro" id="IPR000073">
    <property type="entry name" value="AB_hydrolase_1"/>
</dbReference>
<keyword evidence="3" id="KW-1185">Reference proteome</keyword>
<proteinExistence type="predicted"/>
<dbReference type="InterPro" id="IPR050228">
    <property type="entry name" value="Carboxylesterase_BioH"/>
</dbReference>
<dbReference type="InterPro" id="IPR029058">
    <property type="entry name" value="AB_hydrolase_fold"/>
</dbReference>
<reference evidence="3" key="1">
    <citation type="journal article" date="2019" name="Int. J. Syst. Evol. Microbiol.">
        <title>The Global Catalogue of Microorganisms (GCM) 10K type strain sequencing project: providing services to taxonomists for standard genome sequencing and annotation.</title>
        <authorList>
            <consortium name="The Broad Institute Genomics Platform"/>
            <consortium name="The Broad Institute Genome Sequencing Center for Infectious Disease"/>
            <person name="Wu L."/>
            <person name="Ma J."/>
        </authorList>
    </citation>
    <scope>NUCLEOTIDE SEQUENCE [LARGE SCALE GENOMIC DNA]</scope>
    <source>
        <strain evidence="3">JCM 18715</strain>
    </source>
</reference>
<keyword evidence="2" id="KW-0378">Hydrolase</keyword>
<gene>
    <name evidence="2" type="ORF">GCM10025770_06400</name>
</gene>
<dbReference type="PRINTS" id="PR00111">
    <property type="entry name" value="ABHYDROLASE"/>
</dbReference>
<dbReference type="Proteomes" id="UP001500547">
    <property type="component" value="Unassembled WGS sequence"/>
</dbReference>
<dbReference type="GO" id="GO:0016787">
    <property type="term" value="F:hydrolase activity"/>
    <property type="evidence" value="ECO:0007669"/>
    <property type="project" value="UniProtKB-KW"/>
</dbReference>
<dbReference type="Pfam" id="PF00561">
    <property type="entry name" value="Abhydrolase_1"/>
    <property type="match status" value="1"/>
</dbReference>
<protein>
    <submittedName>
        <fullName evidence="2">Alpha/beta hydrolase</fullName>
    </submittedName>
</protein>
<evidence type="ECO:0000259" key="1">
    <source>
        <dbReference type="Pfam" id="PF00561"/>
    </source>
</evidence>
<evidence type="ECO:0000313" key="2">
    <source>
        <dbReference type="EMBL" id="GAA5159692.1"/>
    </source>
</evidence>
<organism evidence="2 3">
    <name type="scientific">Viridibacterium curvum</name>
    <dbReference type="NCBI Taxonomy" id="1101404"/>
    <lineage>
        <taxon>Bacteria</taxon>
        <taxon>Pseudomonadati</taxon>
        <taxon>Pseudomonadota</taxon>
        <taxon>Betaproteobacteria</taxon>
        <taxon>Rhodocyclales</taxon>
        <taxon>Rhodocyclaceae</taxon>
        <taxon>Viridibacterium</taxon>
    </lineage>
</organism>